<sequence>MTSIEEPGSLVGDNCDQSINMEDISVTPPLTDEERCKRIKGFEKQYQIFDARKDYVVCMLGIGRKIPSPTTETRTQLERRVEEP</sequence>
<protein>
    <submittedName>
        <fullName evidence="1">Uncharacterized protein</fullName>
    </submittedName>
</protein>
<organism evidence="1 2">
    <name type="scientific">Trichonephila clavata</name>
    <name type="common">Joro spider</name>
    <name type="synonym">Nephila clavata</name>
    <dbReference type="NCBI Taxonomy" id="2740835"/>
    <lineage>
        <taxon>Eukaryota</taxon>
        <taxon>Metazoa</taxon>
        <taxon>Ecdysozoa</taxon>
        <taxon>Arthropoda</taxon>
        <taxon>Chelicerata</taxon>
        <taxon>Arachnida</taxon>
        <taxon>Araneae</taxon>
        <taxon>Araneomorphae</taxon>
        <taxon>Entelegynae</taxon>
        <taxon>Araneoidea</taxon>
        <taxon>Nephilidae</taxon>
        <taxon>Trichonephila</taxon>
    </lineage>
</organism>
<dbReference type="Proteomes" id="UP000887116">
    <property type="component" value="Unassembled WGS sequence"/>
</dbReference>
<name>A0A8X6IB92_TRICU</name>
<dbReference type="EMBL" id="BMAO01031309">
    <property type="protein sequence ID" value="GFQ74100.1"/>
    <property type="molecule type" value="Genomic_DNA"/>
</dbReference>
<gene>
    <name evidence="1" type="ORF">TNCT_624301</name>
</gene>
<evidence type="ECO:0000313" key="2">
    <source>
        <dbReference type="Proteomes" id="UP000887116"/>
    </source>
</evidence>
<dbReference type="AlphaFoldDB" id="A0A8X6IB92"/>
<keyword evidence="2" id="KW-1185">Reference proteome</keyword>
<reference evidence="1" key="1">
    <citation type="submission" date="2020-07" db="EMBL/GenBank/DDBJ databases">
        <title>Multicomponent nature underlies the extraordinary mechanical properties of spider dragline silk.</title>
        <authorList>
            <person name="Kono N."/>
            <person name="Nakamura H."/>
            <person name="Mori M."/>
            <person name="Yoshida Y."/>
            <person name="Ohtoshi R."/>
            <person name="Malay A.D."/>
            <person name="Moran D.A.P."/>
            <person name="Tomita M."/>
            <person name="Numata K."/>
            <person name="Arakawa K."/>
        </authorList>
    </citation>
    <scope>NUCLEOTIDE SEQUENCE</scope>
</reference>
<proteinExistence type="predicted"/>
<evidence type="ECO:0000313" key="1">
    <source>
        <dbReference type="EMBL" id="GFQ74100.1"/>
    </source>
</evidence>
<comment type="caution">
    <text evidence="1">The sequence shown here is derived from an EMBL/GenBank/DDBJ whole genome shotgun (WGS) entry which is preliminary data.</text>
</comment>
<accession>A0A8X6IB92</accession>